<sequence length="90" mass="10965">MTHHTYIQIVQTTSPIMSWWNSFEELQDLHQYAYNPSQVDDCKLWNVQTQTRLTNNYINWNSHNYLTQTYVQSTHQMLWILTRQTTLEEL</sequence>
<proteinExistence type="predicted"/>
<dbReference type="Proteomes" id="UP000050795">
    <property type="component" value="Unassembled WGS sequence"/>
</dbReference>
<dbReference type="WBParaSite" id="TREG1_117830.1">
    <property type="protein sequence ID" value="TREG1_117830.1"/>
    <property type="gene ID" value="TREG1_117830"/>
</dbReference>
<organism evidence="1 2">
    <name type="scientific">Trichobilharzia regenti</name>
    <name type="common">Nasal bird schistosome</name>
    <dbReference type="NCBI Taxonomy" id="157069"/>
    <lineage>
        <taxon>Eukaryota</taxon>
        <taxon>Metazoa</taxon>
        <taxon>Spiralia</taxon>
        <taxon>Lophotrochozoa</taxon>
        <taxon>Platyhelminthes</taxon>
        <taxon>Trematoda</taxon>
        <taxon>Digenea</taxon>
        <taxon>Strigeidida</taxon>
        <taxon>Schistosomatoidea</taxon>
        <taxon>Schistosomatidae</taxon>
        <taxon>Trichobilharzia</taxon>
    </lineage>
</organism>
<keyword evidence="1" id="KW-1185">Reference proteome</keyword>
<protein>
    <submittedName>
        <fullName evidence="2">Uncharacterized protein</fullName>
    </submittedName>
</protein>
<accession>A0AA85IX35</accession>
<name>A0AA85IX35_TRIRE</name>
<evidence type="ECO:0000313" key="2">
    <source>
        <dbReference type="WBParaSite" id="TREG1_117830.1"/>
    </source>
</evidence>
<dbReference type="AlphaFoldDB" id="A0AA85IX35"/>
<reference evidence="2" key="2">
    <citation type="submission" date="2023-11" db="UniProtKB">
        <authorList>
            <consortium name="WormBaseParasite"/>
        </authorList>
    </citation>
    <scope>IDENTIFICATION</scope>
</reference>
<reference evidence="1" key="1">
    <citation type="submission" date="2022-06" db="EMBL/GenBank/DDBJ databases">
        <authorList>
            <person name="Berger JAMES D."/>
            <person name="Berger JAMES D."/>
        </authorList>
    </citation>
    <scope>NUCLEOTIDE SEQUENCE [LARGE SCALE GENOMIC DNA]</scope>
</reference>
<evidence type="ECO:0000313" key="1">
    <source>
        <dbReference type="Proteomes" id="UP000050795"/>
    </source>
</evidence>